<dbReference type="GO" id="GO:0071978">
    <property type="term" value="P:bacterial-type flagellum-dependent swarming motility"/>
    <property type="evidence" value="ECO:0007669"/>
    <property type="project" value="TreeGrafter"/>
</dbReference>
<dbReference type="EMBL" id="JWIC01000005">
    <property type="protein sequence ID" value="KID57739.1"/>
    <property type="molecule type" value="Genomic_DNA"/>
</dbReference>
<evidence type="ECO:0000256" key="1">
    <source>
        <dbReference type="ARBA" id="ARBA00004117"/>
    </source>
</evidence>
<keyword evidence="10" id="KW-0282">Flagellum</keyword>
<evidence type="ECO:0000313" key="10">
    <source>
        <dbReference type="EMBL" id="KID57739.1"/>
    </source>
</evidence>
<dbReference type="GO" id="GO:0030694">
    <property type="term" value="C:bacterial-type flagellum basal body, rod"/>
    <property type="evidence" value="ECO:0007669"/>
    <property type="project" value="UniProtKB-UniRule"/>
</dbReference>
<name>A0A0C1MKZ8_9GAMM</name>
<dbReference type="Pfam" id="PF06429">
    <property type="entry name" value="Flg_bbr_C"/>
    <property type="match status" value="1"/>
</dbReference>
<dbReference type="InterPro" id="IPR020013">
    <property type="entry name" value="Flagellar_FlgE/F/G"/>
</dbReference>
<evidence type="ECO:0000256" key="2">
    <source>
        <dbReference type="ARBA" id="ARBA00009677"/>
    </source>
</evidence>
<dbReference type="Pfam" id="PF00460">
    <property type="entry name" value="Flg_bb_rod"/>
    <property type="match status" value="1"/>
</dbReference>
<organism evidence="10 11">
    <name type="scientific">Pseudoalteromonas luteoviolacea</name>
    <dbReference type="NCBI Taxonomy" id="43657"/>
    <lineage>
        <taxon>Bacteria</taxon>
        <taxon>Pseudomonadati</taxon>
        <taxon>Pseudomonadota</taxon>
        <taxon>Gammaproteobacteria</taxon>
        <taxon>Alteromonadales</taxon>
        <taxon>Pseudoalteromonadaceae</taxon>
        <taxon>Pseudoalteromonas</taxon>
    </lineage>
</organism>
<dbReference type="Proteomes" id="UP000031327">
    <property type="component" value="Unassembled WGS sequence"/>
</dbReference>
<dbReference type="AlphaFoldDB" id="A0A0C1MKZ8"/>
<gene>
    <name evidence="10" type="ORF">JF50_11280</name>
</gene>
<dbReference type="Pfam" id="PF22692">
    <property type="entry name" value="LlgE_F_G_D1"/>
    <property type="match status" value="1"/>
</dbReference>
<comment type="similarity">
    <text evidence="2 6">Belongs to the flagella basal body rod proteins family.</text>
</comment>
<dbReference type="InterPro" id="IPR037925">
    <property type="entry name" value="FlgE/F/G-like"/>
</dbReference>
<dbReference type="NCBIfam" id="NF009280">
    <property type="entry name" value="PRK12640.1"/>
    <property type="match status" value="1"/>
</dbReference>
<evidence type="ECO:0000259" key="9">
    <source>
        <dbReference type="Pfam" id="PF22692"/>
    </source>
</evidence>
<comment type="subunit">
    <text evidence="4 6">The basal body constitutes a major portion of the flagellar organelle and consists of five rings (E,L,P,S, and M) mounted on a central rod. The rod consists of about 26 subunits of FlgG in the distal portion, and FlgB, FlgC and FlgF are thought to build up the proximal portion of the rod with about 6 subunits each.</text>
</comment>
<evidence type="ECO:0000259" key="7">
    <source>
        <dbReference type="Pfam" id="PF00460"/>
    </source>
</evidence>
<accession>A0A0C1MKZ8</accession>
<feature type="domain" description="Flagellar basal body rod protein N-terminal" evidence="7">
    <location>
        <begin position="5"/>
        <end position="35"/>
    </location>
</feature>
<comment type="caution">
    <text evidence="10">The sequence shown here is derived from an EMBL/GenBank/DDBJ whole genome shotgun (WGS) entry which is preliminary data.</text>
</comment>
<evidence type="ECO:0000256" key="4">
    <source>
        <dbReference type="ARBA" id="ARBA00038560"/>
    </source>
</evidence>
<keyword evidence="10" id="KW-0969">Cilium</keyword>
<sequence length="254" mass="27668">MDKMLYVAMSGAKQSLRGVALKANNLANANTTGFKADFAQARSMQAFGEGLPTRVFAMQERPGTNMLSGAVAETGRDLDIAVDEKSWISVMDASGEEAYTKVGTLNITSDGALVTSHGRQLIGEGGPIILPLPIDKVVFSDDGSIQVRPQGAPANFLETVDRLKIITADNNQLEKGNDGLFRPQEDQLDDGHCGFCEVSPTAKVMSGYLEMSNVNPVHEMVDLINHQRQFEMQIKLMKSAEEIDERHTSLLRIV</sequence>
<dbReference type="InterPro" id="IPR001444">
    <property type="entry name" value="Flag_bb_rod_N"/>
</dbReference>
<dbReference type="NCBIfam" id="TIGR03506">
    <property type="entry name" value="FlgEFG_subfam"/>
    <property type="match status" value="1"/>
</dbReference>
<dbReference type="OrthoDB" id="9804559at2"/>
<dbReference type="InterPro" id="IPR010930">
    <property type="entry name" value="Flg_bb/hook_C_dom"/>
</dbReference>
<evidence type="ECO:0000256" key="5">
    <source>
        <dbReference type="ARBA" id="ARBA00040228"/>
    </source>
</evidence>
<evidence type="ECO:0000256" key="3">
    <source>
        <dbReference type="ARBA" id="ARBA00023143"/>
    </source>
</evidence>
<keyword evidence="3 6" id="KW-0975">Bacterial flagellum</keyword>
<dbReference type="KEGG" id="plz:S4054249_06100"/>
<comment type="subcellular location">
    <subcellularLocation>
        <location evidence="1 6">Bacterial flagellum basal body</location>
    </subcellularLocation>
</comment>
<dbReference type="PANTHER" id="PTHR30435:SF18">
    <property type="entry name" value="FLAGELLAR BASAL-BODY ROD PROTEIN FLGF"/>
    <property type="match status" value="1"/>
</dbReference>
<evidence type="ECO:0000313" key="11">
    <source>
        <dbReference type="Proteomes" id="UP000031327"/>
    </source>
</evidence>
<dbReference type="RefSeq" id="WP_039609505.1">
    <property type="nucleotide sequence ID" value="NZ_CP015411.1"/>
</dbReference>
<feature type="domain" description="Flagellar basal-body/hook protein C-terminal" evidence="8">
    <location>
        <begin position="205"/>
        <end position="247"/>
    </location>
</feature>
<dbReference type="PANTHER" id="PTHR30435">
    <property type="entry name" value="FLAGELLAR PROTEIN"/>
    <property type="match status" value="1"/>
</dbReference>
<keyword evidence="10" id="KW-0966">Cell projection</keyword>
<reference evidence="10 11" key="1">
    <citation type="submission" date="2014-12" db="EMBL/GenBank/DDBJ databases">
        <title>Draft Genome Sequence of Pseudoalteromonas luteoviolacea HI1.</title>
        <authorList>
            <person name="Asahina A.Y."/>
            <person name="Hadfield M.G."/>
        </authorList>
    </citation>
    <scope>NUCLEOTIDE SEQUENCE [LARGE SCALE GENOMIC DNA]</scope>
    <source>
        <strain evidence="10 11">HI1</strain>
    </source>
</reference>
<proteinExistence type="inferred from homology"/>
<feature type="domain" description="Flagellar hook protein FlgE/F/G-like D1" evidence="9">
    <location>
        <begin position="83"/>
        <end position="147"/>
    </location>
</feature>
<protein>
    <recommendedName>
        <fullName evidence="5 6">Flagellar basal-body rod protein FlgF</fullName>
    </recommendedName>
</protein>
<evidence type="ECO:0000256" key="6">
    <source>
        <dbReference type="RuleBase" id="RU362116"/>
    </source>
</evidence>
<dbReference type="SUPFAM" id="SSF117143">
    <property type="entry name" value="Flagellar hook protein flgE"/>
    <property type="match status" value="1"/>
</dbReference>
<dbReference type="InterPro" id="IPR053967">
    <property type="entry name" value="LlgE_F_G-like_D1"/>
</dbReference>
<evidence type="ECO:0000259" key="8">
    <source>
        <dbReference type="Pfam" id="PF06429"/>
    </source>
</evidence>